<keyword evidence="2" id="KW-0813">Transport</keyword>
<evidence type="ECO:0000256" key="2">
    <source>
        <dbReference type="ARBA" id="ARBA00022448"/>
    </source>
</evidence>
<sequence length="265" mass="28855">MQQCGLDPENVPTTWDEYFAAGKTIAEKCDDVYLGTTMGSNTEDFVTAGVTIMNDDHSEYSFNDAAAVKQLQGFIDLYTEGAIPPEALDSSWSQQSDLFQRGNLVSMNGSAYSAAGFKQNSPDLYDKLTVGPRISNDGKSASVSYDSLGISSQSKYPDVAIDFARFVTNKENQVEFAKQASVFPSAQGGLDDEYYQDIDDSTLEGKALKVTLDQVKNGTSSRPAEFTDANGYKNLQQQIALAMQGKQTAQEALDKAVQFANEKLQ</sequence>
<gene>
    <name evidence="4" type="ORF">D2E24_0830</name>
</gene>
<dbReference type="Proteomes" id="UP000287470">
    <property type="component" value="Unassembled WGS sequence"/>
</dbReference>
<dbReference type="Gene3D" id="3.40.190.10">
    <property type="entry name" value="Periplasmic binding protein-like II"/>
    <property type="match status" value="1"/>
</dbReference>
<dbReference type="GO" id="GO:0055052">
    <property type="term" value="C:ATP-binding cassette (ABC) transporter complex, substrate-binding subunit-containing"/>
    <property type="evidence" value="ECO:0007669"/>
    <property type="project" value="TreeGrafter"/>
</dbReference>
<keyword evidence="5" id="KW-1185">Reference proteome</keyword>
<evidence type="ECO:0000313" key="5">
    <source>
        <dbReference type="Proteomes" id="UP000287470"/>
    </source>
</evidence>
<evidence type="ECO:0000256" key="3">
    <source>
        <dbReference type="ARBA" id="ARBA00022729"/>
    </source>
</evidence>
<organism evidence="4 5">
    <name type="scientific">Bifidobacterium samirii</name>
    <dbReference type="NCBI Taxonomy" id="2306974"/>
    <lineage>
        <taxon>Bacteria</taxon>
        <taxon>Bacillati</taxon>
        <taxon>Actinomycetota</taxon>
        <taxon>Actinomycetes</taxon>
        <taxon>Bifidobacteriales</taxon>
        <taxon>Bifidobacteriaceae</taxon>
        <taxon>Bifidobacterium</taxon>
    </lineage>
</organism>
<name>A0A430FUV4_9BIFI</name>
<protein>
    <submittedName>
        <fullName evidence="4">ABC transporter substrate-binding protein</fullName>
    </submittedName>
</protein>
<dbReference type="SUPFAM" id="SSF53850">
    <property type="entry name" value="Periplasmic binding protein-like II"/>
    <property type="match status" value="1"/>
</dbReference>
<comment type="caution">
    <text evidence="4">The sequence shown here is derived from an EMBL/GenBank/DDBJ whole genome shotgun (WGS) entry which is preliminary data.</text>
</comment>
<reference evidence="4 5" key="1">
    <citation type="submission" date="2018-09" db="EMBL/GenBank/DDBJ databases">
        <title>Characterization of the phylogenetic diversity of five novel species belonging to the genus Bifidobacterium.</title>
        <authorList>
            <person name="Lugli G.A."/>
            <person name="Duranti S."/>
            <person name="Milani C."/>
        </authorList>
    </citation>
    <scope>NUCLEOTIDE SEQUENCE [LARGE SCALE GENOMIC DNA]</scope>
    <source>
        <strain evidence="4 5">2033B</strain>
    </source>
</reference>
<dbReference type="AlphaFoldDB" id="A0A430FUV4"/>
<dbReference type="GO" id="GO:1901982">
    <property type="term" value="F:maltose binding"/>
    <property type="evidence" value="ECO:0007669"/>
    <property type="project" value="TreeGrafter"/>
</dbReference>
<evidence type="ECO:0000313" key="4">
    <source>
        <dbReference type="EMBL" id="RSX57237.1"/>
    </source>
</evidence>
<dbReference type="InterPro" id="IPR006059">
    <property type="entry name" value="SBP"/>
</dbReference>
<dbReference type="PANTHER" id="PTHR30061:SF50">
    <property type="entry name" value="MALTOSE_MALTODEXTRIN-BINDING PERIPLASMIC PROTEIN"/>
    <property type="match status" value="1"/>
</dbReference>
<keyword evidence="3" id="KW-0732">Signal</keyword>
<dbReference type="EMBL" id="QXGK01000006">
    <property type="protein sequence ID" value="RSX57237.1"/>
    <property type="molecule type" value="Genomic_DNA"/>
</dbReference>
<dbReference type="Pfam" id="PF01547">
    <property type="entry name" value="SBP_bac_1"/>
    <property type="match status" value="1"/>
</dbReference>
<dbReference type="GO" id="GO:0015768">
    <property type="term" value="P:maltose transport"/>
    <property type="evidence" value="ECO:0007669"/>
    <property type="project" value="TreeGrafter"/>
</dbReference>
<dbReference type="PANTHER" id="PTHR30061">
    <property type="entry name" value="MALTOSE-BINDING PERIPLASMIC PROTEIN"/>
    <property type="match status" value="1"/>
</dbReference>
<accession>A0A430FUV4</accession>
<dbReference type="GO" id="GO:0042956">
    <property type="term" value="P:maltodextrin transmembrane transport"/>
    <property type="evidence" value="ECO:0007669"/>
    <property type="project" value="TreeGrafter"/>
</dbReference>
<proteinExistence type="inferred from homology"/>
<evidence type="ECO:0000256" key="1">
    <source>
        <dbReference type="ARBA" id="ARBA00008520"/>
    </source>
</evidence>
<comment type="similarity">
    <text evidence="1">Belongs to the bacterial solute-binding protein 1 family.</text>
</comment>